<evidence type="ECO:0000256" key="2">
    <source>
        <dbReference type="ARBA" id="ARBA00022448"/>
    </source>
</evidence>
<evidence type="ECO:0000256" key="7">
    <source>
        <dbReference type="ARBA" id="ARBA00023136"/>
    </source>
</evidence>
<feature type="transmembrane region" description="Helical" evidence="8">
    <location>
        <begin position="99"/>
        <end position="119"/>
    </location>
</feature>
<dbReference type="EMBL" id="JAPOHA010000003">
    <property type="protein sequence ID" value="MCY1713503.1"/>
    <property type="molecule type" value="Genomic_DNA"/>
</dbReference>
<feature type="transmembrane region" description="Helical" evidence="8">
    <location>
        <begin position="20"/>
        <end position="38"/>
    </location>
</feature>
<proteinExistence type="predicted"/>
<dbReference type="NCBIfam" id="NF007252">
    <property type="entry name" value="PRK09699.1"/>
    <property type="match status" value="1"/>
</dbReference>
<dbReference type="CDD" id="cd06579">
    <property type="entry name" value="TM_PBP1_transp_AraH_like"/>
    <property type="match status" value="1"/>
</dbReference>
<name>A0ABT4BUB8_9FIRM</name>
<protein>
    <submittedName>
        <fullName evidence="9">D-allose ABC transporter permease</fullName>
    </submittedName>
</protein>
<feature type="transmembrane region" description="Helical" evidence="8">
    <location>
        <begin position="215"/>
        <end position="236"/>
    </location>
</feature>
<reference evidence="9 10" key="1">
    <citation type="submission" date="2022-11" db="EMBL/GenBank/DDBJ databases">
        <authorList>
            <person name="Caiyu Z."/>
        </authorList>
    </citation>
    <scope>NUCLEOTIDE SEQUENCE [LARGE SCALE GENOMIC DNA]</scope>
    <source>
        <strain evidence="9 10">YR-4</strain>
    </source>
</reference>
<comment type="caution">
    <text evidence="9">The sequence shown here is derived from an EMBL/GenBank/DDBJ whole genome shotgun (WGS) entry which is preliminary data.</text>
</comment>
<dbReference type="RefSeq" id="WP_268057516.1">
    <property type="nucleotide sequence ID" value="NZ_JAPOHA010000003.1"/>
</dbReference>
<evidence type="ECO:0000256" key="4">
    <source>
        <dbReference type="ARBA" id="ARBA00022519"/>
    </source>
</evidence>
<gene>
    <name evidence="9" type="primary">alsC</name>
    <name evidence="9" type="ORF">OUY18_04435</name>
</gene>
<dbReference type="PANTHER" id="PTHR32196:SF21">
    <property type="entry name" value="ABC TRANSPORTER PERMEASE PROTEIN YPHD-RELATED"/>
    <property type="match status" value="1"/>
</dbReference>
<feature type="transmembrane region" description="Helical" evidence="8">
    <location>
        <begin position="300"/>
        <end position="318"/>
    </location>
</feature>
<feature type="transmembrane region" description="Helical" evidence="8">
    <location>
        <begin position="272"/>
        <end position="294"/>
    </location>
</feature>
<dbReference type="InterPro" id="IPR001851">
    <property type="entry name" value="ABC_transp_permease"/>
</dbReference>
<dbReference type="Proteomes" id="UP001082703">
    <property type="component" value="Unassembled WGS sequence"/>
</dbReference>
<keyword evidence="7 8" id="KW-0472">Membrane</keyword>
<evidence type="ECO:0000256" key="8">
    <source>
        <dbReference type="SAM" id="Phobius"/>
    </source>
</evidence>
<evidence type="ECO:0000256" key="6">
    <source>
        <dbReference type="ARBA" id="ARBA00022989"/>
    </source>
</evidence>
<dbReference type="Pfam" id="PF02653">
    <property type="entry name" value="BPD_transp_2"/>
    <property type="match status" value="1"/>
</dbReference>
<feature type="transmembrane region" description="Helical" evidence="8">
    <location>
        <begin position="58"/>
        <end position="87"/>
    </location>
</feature>
<keyword evidence="2" id="KW-0813">Transport</keyword>
<evidence type="ECO:0000256" key="3">
    <source>
        <dbReference type="ARBA" id="ARBA00022475"/>
    </source>
</evidence>
<keyword evidence="3" id="KW-1003">Cell membrane</keyword>
<dbReference type="PANTHER" id="PTHR32196">
    <property type="entry name" value="ABC TRANSPORTER PERMEASE PROTEIN YPHD-RELATED-RELATED"/>
    <property type="match status" value="1"/>
</dbReference>
<evidence type="ECO:0000313" key="9">
    <source>
        <dbReference type="EMBL" id="MCY1713503.1"/>
    </source>
</evidence>
<evidence type="ECO:0000256" key="5">
    <source>
        <dbReference type="ARBA" id="ARBA00022692"/>
    </source>
</evidence>
<evidence type="ECO:0000313" key="10">
    <source>
        <dbReference type="Proteomes" id="UP001082703"/>
    </source>
</evidence>
<keyword evidence="4" id="KW-0997">Cell inner membrane</keyword>
<keyword evidence="6 8" id="KW-1133">Transmembrane helix</keyword>
<feature type="transmembrane region" description="Helical" evidence="8">
    <location>
        <begin position="166"/>
        <end position="188"/>
    </location>
</feature>
<keyword evidence="10" id="KW-1185">Reference proteome</keyword>
<evidence type="ECO:0000256" key="1">
    <source>
        <dbReference type="ARBA" id="ARBA00004651"/>
    </source>
</evidence>
<comment type="subcellular location">
    <subcellularLocation>
        <location evidence="1">Cell membrane</location>
        <topology evidence="1">Multi-pass membrane protein</topology>
    </subcellularLocation>
</comment>
<accession>A0ABT4BUB8</accession>
<organism evidence="9 10">
    <name type="scientific">Caproiciproducens galactitolivorans</name>
    <dbReference type="NCBI Taxonomy" id="642589"/>
    <lineage>
        <taxon>Bacteria</taxon>
        <taxon>Bacillati</taxon>
        <taxon>Bacillota</taxon>
        <taxon>Clostridia</taxon>
        <taxon>Eubacteriales</taxon>
        <taxon>Acutalibacteraceae</taxon>
        <taxon>Caproiciproducens</taxon>
    </lineage>
</organism>
<keyword evidence="5 8" id="KW-0812">Transmembrane</keyword>
<sequence>MEKTVNQKKKVSFNELWQKYGTFGILVLLLVILGAIKPESLFIADSVPQILNQSSVNILLALGEFFAILIAGIDLSVGSVAALVGVIVAKMMVAGVSPLAAIFMGIVIGAFIGFLNGALVNSTGLHPFIITLGTQAIFRGITLVLSNARSVFGFPASFTVGISSSVLGIPVSVFIALLMAVILGFFTIKTRAGRNIYALGGNSEAAWFSGINVKLHTLIVFIISGLCAGLAGIVLLGRVGAAEPGAATGFETYAIAASIIGGTSFFGGKGKIFGVVMGGLIIGVINYGMTVMVVPSSYQQIVMGALIIGSVALDRFVASKK</sequence>